<reference evidence="3" key="1">
    <citation type="submission" date="2023-06" db="EMBL/GenBank/DDBJ databases">
        <title>Survivors Of The Sea: Transcriptome response of Skeletonema marinoi to long-term dormancy.</title>
        <authorList>
            <person name="Pinder M.I.M."/>
            <person name="Kourtchenko O."/>
            <person name="Robertson E.K."/>
            <person name="Larsson T."/>
            <person name="Maumus F."/>
            <person name="Osuna-Cruz C.M."/>
            <person name="Vancaester E."/>
            <person name="Stenow R."/>
            <person name="Vandepoele K."/>
            <person name="Ploug H."/>
            <person name="Bruchert V."/>
            <person name="Godhe A."/>
            <person name="Topel M."/>
        </authorList>
    </citation>
    <scope>NUCLEOTIDE SEQUENCE</scope>
    <source>
        <strain evidence="3">R05AC</strain>
    </source>
</reference>
<dbReference type="EMBL" id="JATAAI010000002">
    <property type="protein sequence ID" value="KAK1747333.1"/>
    <property type="molecule type" value="Genomic_DNA"/>
</dbReference>
<dbReference type="PANTHER" id="PTHR21043">
    <property type="entry name" value="IOJAP SUPERFAMILY ORTHOLOG"/>
    <property type="match status" value="1"/>
</dbReference>
<dbReference type="Gene3D" id="3.30.460.10">
    <property type="entry name" value="Beta Polymerase, domain 2"/>
    <property type="match status" value="1"/>
</dbReference>
<accession>A0AAD8YJV1</accession>
<dbReference type="Pfam" id="PF02410">
    <property type="entry name" value="RsfS"/>
    <property type="match status" value="1"/>
</dbReference>
<dbReference type="Proteomes" id="UP001224775">
    <property type="component" value="Unassembled WGS sequence"/>
</dbReference>
<name>A0AAD8YJV1_9STRA</name>
<dbReference type="AlphaFoldDB" id="A0AAD8YJV1"/>
<evidence type="ECO:0000313" key="4">
    <source>
        <dbReference type="Proteomes" id="UP001224775"/>
    </source>
</evidence>
<feature type="region of interest" description="Disordered" evidence="2">
    <location>
        <begin position="297"/>
        <end position="319"/>
    </location>
</feature>
<gene>
    <name evidence="3" type="ORF">QTG54_001296</name>
</gene>
<feature type="region of interest" description="Disordered" evidence="2">
    <location>
        <begin position="379"/>
        <end position="406"/>
    </location>
</feature>
<feature type="compositionally biased region" description="Polar residues" evidence="2">
    <location>
        <begin position="380"/>
        <end position="394"/>
    </location>
</feature>
<sequence length="638" mass="71831">MASLLTSSIRCRGGALLVSSRARITGAHRPTISHHRTHFFNNHHRHIQSSLRCFATNSGGDDDSLDDEWIPPDHSPLSRRNTSYNIADDTSYSKSPPPTAAEQDEEVVEVIDLAATLNNQSNQYLLKDDTPVDDASEYEVHASNVEWDDILTDLKESGEDEMLQRLVQEYGLQDRLKALEDTPNQKQSQTNSQVLEKIAEQDEEDWLYEEESFEGLSDEDIIDELIENSPSLSQLELEILSQELKRSEEDGGMDFDSLEDENLNENAQYQEFRAMVWDDYVQKKQKRMENKTAAAVVSEPVVSQEHNAEGKSDFSDYPPNWTDYDSKQAFQCDFLQDKGDDAWIPPSSPDFIPSSAFDKELPDSTFDDTIDWLEARRSRLNQSKGSESTSSQLMTPDDAEKRRHKKSQIDIIPYTLFTSAELSSSLSAQGGKDIRIIDVAEYEDLYGVGMGCSYLMVVTGRNTSHIRVMSDSIVRNLKARKLNERGIVGAMKGVEGGTDIFSNKRSRARASKNGITNTSARIDDDWMVVDCGNIHVHILEEATRKCINIESLWDLSDPNSEGSKLRRVDVANDDEVDTYVAENPVPDEYSARMRNEATPGGWMTGDSGRVILPGLYNRKSFSSKWSGSKKKSKGRGQR</sequence>
<organism evidence="3 4">
    <name type="scientific">Skeletonema marinoi</name>
    <dbReference type="NCBI Taxonomy" id="267567"/>
    <lineage>
        <taxon>Eukaryota</taxon>
        <taxon>Sar</taxon>
        <taxon>Stramenopiles</taxon>
        <taxon>Ochrophyta</taxon>
        <taxon>Bacillariophyta</taxon>
        <taxon>Coscinodiscophyceae</taxon>
        <taxon>Thalassiosirophycidae</taxon>
        <taxon>Thalassiosirales</taxon>
        <taxon>Skeletonemataceae</taxon>
        <taxon>Skeletonema</taxon>
        <taxon>Skeletonema marinoi-dohrnii complex</taxon>
    </lineage>
</organism>
<feature type="region of interest" description="Disordered" evidence="2">
    <location>
        <begin position="343"/>
        <end position="362"/>
    </location>
</feature>
<evidence type="ECO:0000256" key="1">
    <source>
        <dbReference type="ARBA" id="ARBA00010574"/>
    </source>
</evidence>
<comment type="similarity">
    <text evidence="1">Belongs to the Iojap/RsfS family.</text>
</comment>
<dbReference type="SUPFAM" id="SSF81301">
    <property type="entry name" value="Nucleotidyltransferase"/>
    <property type="match status" value="1"/>
</dbReference>
<comment type="caution">
    <text evidence="3">The sequence shown here is derived from an EMBL/GenBank/DDBJ whole genome shotgun (WGS) entry which is preliminary data.</text>
</comment>
<feature type="compositionally biased region" description="Polar residues" evidence="2">
    <location>
        <begin position="78"/>
        <end position="94"/>
    </location>
</feature>
<protein>
    <submittedName>
        <fullName evidence="3">Ribosomal silencing factor</fullName>
    </submittedName>
</protein>
<proteinExistence type="inferred from homology"/>
<feature type="region of interest" description="Disordered" evidence="2">
    <location>
        <begin position="62"/>
        <end position="102"/>
    </location>
</feature>
<evidence type="ECO:0000313" key="3">
    <source>
        <dbReference type="EMBL" id="KAK1747333.1"/>
    </source>
</evidence>
<dbReference type="GO" id="GO:0090071">
    <property type="term" value="P:negative regulation of ribosome biogenesis"/>
    <property type="evidence" value="ECO:0007669"/>
    <property type="project" value="TreeGrafter"/>
</dbReference>
<dbReference type="InterPro" id="IPR043519">
    <property type="entry name" value="NT_sf"/>
</dbReference>
<dbReference type="PANTHER" id="PTHR21043:SF0">
    <property type="entry name" value="MITOCHONDRIAL ASSEMBLY OF RIBOSOMAL LARGE SUBUNIT PROTEIN 1"/>
    <property type="match status" value="1"/>
</dbReference>
<keyword evidence="4" id="KW-1185">Reference proteome</keyword>
<feature type="region of interest" description="Disordered" evidence="2">
    <location>
        <begin position="619"/>
        <end position="638"/>
    </location>
</feature>
<dbReference type="GO" id="GO:0043023">
    <property type="term" value="F:ribosomal large subunit binding"/>
    <property type="evidence" value="ECO:0007669"/>
    <property type="project" value="TreeGrafter"/>
</dbReference>
<feature type="compositionally biased region" description="Basic residues" evidence="2">
    <location>
        <begin position="627"/>
        <end position="638"/>
    </location>
</feature>
<evidence type="ECO:0000256" key="2">
    <source>
        <dbReference type="SAM" id="MobiDB-lite"/>
    </source>
</evidence>
<dbReference type="InterPro" id="IPR004394">
    <property type="entry name" value="Iojap/RsfS/C7orf30"/>
</dbReference>
<dbReference type="GO" id="GO:0017148">
    <property type="term" value="P:negative regulation of translation"/>
    <property type="evidence" value="ECO:0007669"/>
    <property type="project" value="TreeGrafter"/>
</dbReference>